<dbReference type="PANTHER" id="PTHR24213:SF9">
    <property type="entry name" value="UNCOORDINATED 115A, ISOFORM B-RELATED"/>
    <property type="match status" value="1"/>
</dbReference>
<sequence length="941" mass="105028">MGKTKIYCAKCQKKCSGEVLRVTDKYFHKTCFQCTTCHKSLATGGFFSKDGAYFCTLDYQKLYGTKCAACNLYVEGEVVSTMGKTYHQKCFVCSGCKKSFQSGSKVTNTGKEVLCEVCVTNPASNKVVTATHQSRADTQKAQSPQPTAREITMSPTRATAMASQQQEVPRRVNNSTEYDPNECAGCGDQLKEGQALIALDRQWHVWCFRCKNCSAVLNGEYMGKDSVPYCEKCYQKSFGVKCAYCNRYISGKVLQAGDNHHFHPTCARCTKCGDPFGDGEEMYLQGSAIWHPRCGPGPGADLGTVINGTNGHFTDTECDRMSTSAMSELQCYQKSFGVKCAYCNRYISGKVLQAGDNHHFHPTCARCTKCGDPFGDGEEMYLQGSAIWHPRCGPGPGADLGTVINGTNGHFTDTECDRMSTSAMSELQYSIGTRTPSGSLYNTPYTSRKYHRTISPGLMLREYGRHGYGYEDISRIYTYSYLTDEPHYLKKPIDPYDKAPVSPHFHRPHSATGGTVSMPSSRPHSRNRSAMKVLVDSIRSETPRPKSPAMNNEEPIEMSHYPGAKKPPPGEKPKIERDDFPAPPYPYTDPERRRRYSDSYKGVPVSDDEDEPDAAAAAKNKIERLKKEEEELAKMKSGMGAVILKDLKEHARYTKWKQQNLDPRNASRTPSASKEPLYKLRYESPVGASPSRNLDHPRPFYDDETTFDRSTSYRGSVGRAIGSAPSYNVGASPSRNLDHPRPFYDDETTFDRSTSYRGSVGRAIGSAPSYNAIHSYRSPPKPGYGFKTSTLPASMRNGYSSDFSFGGLGDKTHSTEFSCGKSDVSVDSITEGDRRALMAAELPVSSTYSGGIAYHYPQPGLIRRSLPNMAHSMLVHEPAKIYPYHLLLITNYRLPADVDRCNLERHLSDVEFEAILQCTRAEFYRLPQWRRNELKRRCRLF</sequence>
<dbReference type="SUPFAM" id="SSF57716">
    <property type="entry name" value="Glucocorticoid receptor-like (DNA-binding domain)"/>
    <property type="match status" value="7"/>
</dbReference>
<dbReference type="FunFam" id="2.10.110.10:FF:000003">
    <property type="entry name" value="actin-binding LIM protein 1 isoform X1"/>
    <property type="match status" value="1"/>
</dbReference>
<dbReference type="InterPro" id="IPR001781">
    <property type="entry name" value="Znf_LIM"/>
</dbReference>
<dbReference type="PROSITE" id="PS00478">
    <property type="entry name" value="LIM_DOMAIN_1"/>
    <property type="match status" value="4"/>
</dbReference>
<dbReference type="Gene3D" id="1.10.950.10">
    <property type="entry name" value="Villin headpiece domain"/>
    <property type="match status" value="1"/>
</dbReference>
<dbReference type="GO" id="GO:0015629">
    <property type="term" value="C:actin cytoskeleton"/>
    <property type="evidence" value="ECO:0007669"/>
    <property type="project" value="TreeGrafter"/>
</dbReference>
<dbReference type="Pfam" id="PF00412">
    <property type="entry name" value="LIM"/>
    <property type="match status" value="5"/>
</dbReference>
<feature type="compositionally biased region" description="Basic and acidic residues" evidence="5">
    <location>
        <begin position="568"/>
        <end position="580"/>
    </location>
</feature>
<dbReference type="FunFam" id="1.10.950.10:FF:000001">
    <property type="entry name" value="actin-binding LIM protein 1 isoform X2"/>
    <property type="match status" value="1"/>
</dbReference>
<organism evidence="8 9">
    <name type="scientific">Lutzomyia longipalpis</name>
    <name type="common">Sand fly</name>
    <dbReference type="NCBI Taxonomy" id="7200"/>
    <lineage>
        <taxon>Eukaryota</taxon>
        <taxon>Metazoa</taxon>
        <taxon>Ecdysozoa</taxon>
        <taxon>Arthropoda</taxon>
        <taxon>Hexapoda</taxon>
        <taxon>Insecta</taxon>
        <taxon>Pterygota</taxon>
        <taxon>Neoptera</taxon>
        <taxon>Endopterygota</taxon>
        <taxon>Diptera</taxon>
        <taxon>Nematocera</taxon>
        <taxon>Psychodoidea</taxon>
        <taxon>Psychodidae</taxon>
        <taxon>Lutzomyia</taxon>
        <taxon>Lutzomyia</taxon>
    </lineage>
</organism>
<feature type="domain" description="HP" evidence="7">
    <location>
        <begin position="876"/>
        <end position="941"/>
    </location>
</feature>
<evidence type="ECO:0000256" key="2">
    <source>
        <dbReference type="ARBA" id="ARBA00022833"/>
    </source>
</evidence>
<evidence type="ECO:0000256" key="1">
    <source>
        <dbReference type="ARBA" id="ARBA00022723"/>
    </source>
</evidence>
<dbReference type="EnsemblMetazoa" id="LLOJ004830-RA">
    <property type="protein sequence ID" value="LLOJ004830-PA"/>
    <property type="gene ID" value="LLOJ004830"/>
</dbReference>
<feature type="region of interest" description="Disordered" evidence="5">
    <location>
        <begin position="129"/>
        <end position="152"/>
    </location>
</feature>
<evidence type="ECO:0008006" key="10">
    <source>
        <dbReference type="Google" id="ProtNLM"/>
    </source>
</evidence>
<dbReference type="FunFam" id="2.10.110.10:FF:000075">
    <property type="entry name" value="Actin-binding lim protein 1"/>
    <property type="match status" value="2"/>
</dbReference>
<dbReference type="SUPFAM" id="SSF47050">
    <property type="entry name" value="VHP, Villin headpiece domain"/>
    <property type="match status" value="1"/>
</dbReference>
<keyword evidence="2 4" id="KW-0862">Zinc</keyword>
<feature type="region of interest" description="Disordered" evidence="5">
    <location>
        <begin position="655"/>
        <end position="707"/>
    </location>
</feature>
<dbReference type="PANTHER" id="PTHR24213">
    <property type="entry name" value="ACTIN-BINDING LIM PROTEIN"/>
    <property type="match status" value="1"/>
</dbReference>
<dbReference type="InterPro" id="IPR036886">
    <property type="entry name" value="Villin_headpiece_dom_sf"/>
</dbReference>
<evidence type="ECO:0000313" key="8">
    <source>
        <dbReference type="EnsemblMetazoa" id="LLOJ004830-PA"/>
    </source>
</evidence>
<feature type="domain" description="LIM zinc-binding" evidence="6">
    <location>
        <begin position="66"/>
        <end position="125"/>
    </location>
</feature>
<dbReference type="CDD" id="cd09330">
    <property type="entry name" value="LIM4_abLIM"/>
    <property type="match status" value="2"/>
</dbReference>
<feature type="region of interest" description="Disordered" evidence="5">
    <location>
        <begin position="499"/>
        <end position="615"/>
    </location>
</feature>
<evidence type="ECO:0000259" key="6">
    <source>
        <dbReference type="PROSITE" id="PS50023"/>
    </source>
</evidence>
<dbReference type="EMBL" id="AJWK01015159">
    <property type="status" value="NOT_ANNOTATED_CDS"/>
    <property type="molecule type" value="Genomic_DNA"/>
</dbReference>
<dbReference type="EMBL" id="AJWK01015157">
    <property type="status" value="NOT_ANNOTATED_CDS"/>
    <property type="molecule type" value="Genomic_DNA"/>
</dbReference>
<feature type="domain" description="LIM zinc-binding" evidence="6">
    <location>
        <begin position="6"/>
        <end position="65"/>
    </location>
</feature>
<feature type="compositionally biased region" description="Polar residues" evidence="5">
    <location>
        <begin position="512"/>
        <end position="522"/>
    </location>
</feature>
<dbReference type="FunFam" id="2.10.110.10:FF:000055">
    <property type="entry name" value="Actin binding LIM protein 1"/>
    <property type="match status" value="1"/>
</dbReference>
<dbReference type="EMBL" id="AJWK01015155">
    <property type="status" value="NOT_ANNOTATED_CDS"/>
    <property type="molecule type" value="Genomic_DNA"/>
</dbReference>
<dbReference type="SMART" id="SM00153">
    <property type="entry name" value="VHP"/>
    <property type="match status" value="1"/>
</dbReference>
<dbReference type="VEuPathDB" id="VectorBase:LLONM1_000526"/>
<proteinExistence type="predicted"/>
<dbReference type="CDD" id="cd09328">
    <property type="entry name" value="LIM2_abLIM"/>
    <property type="match status" value="1"/>
</dbReference>
<keyword evidence="3 4" id="KW-0440">LIM domain</keyword>
<reference evidence="8" key="1">
    <citation type="submission" date="2020-05" db="UniProtKB">
        <authorList>
            <consortium name="EnsemblMetazoa"/>
        </authorList>
    </citation>
    <scope>IDENTIFICATION</scope>
    <source>
        <strain evidence="8">Jacobina</strain>
    </source>
</reference>
<dbReference type="VEuPathDB" id="VectorBase:LLONM1_001837"/>
<feature type="region of interest" description="Disordered" evidence="5">
    <location>
        <begin position="724"/>
        <end position="750"/>
    </location>
</feature>
<dbReference type="Proteomes" id="UP000092461">
    <property type="component" value="Unassembled WGS sequence"/>
</dbReference>
<dbReference type="InterPro" id="IPR003128">
    <property type="entry name" value="Villin_headpiece"/>
</dbReference>
<dbReference type="GO" id="GO:0030032">
    <property type="term" value="P:lamellipodium assembly"/>
    <property type="evidence" value="ECO:0007669"/>
    <property type="project" value="TreeGrafter"/>
</dbReference>
<dbReference type="Pfam" id="PF02209">
    <property type="entry name" value="VHP"/>
    <property type="match status" value="1"/>
</dbReference>
<dbReference type="EMBL" id="AJWK01015151">
    <property type="status" value="NOT_ANNOTATED_CDS"/>
    <property type="molecule type" value="Genomic_DNA"/>
</dbReference>
<dbReference type="InterPro" id="IPR051618">
    <property type="entry name" value="Actin-binding_LIM"/>
</dbReference>
<dbReference type="EMBL" id="AJWK01015154">
    <property type="status" value="NOT_ANNOTATED_CDS"/>
    <property type="molecule type" value="Genomic_DNA"/>
</dbReference>
<dbReference type="EMBL" id="AJWK01015150">
    <property type="status" value="NOT_ANNOTATED_CDS"/>
    <property type="molecule type" value="Genomic_DNA"/>
</dbReference>
<feature type="domain" description="LIM zinc-binding" evidence="6">
    <location>
        <begin position="338"/>
        <end position="399"/>
    </location>
</feature>
<evidence type="ECO:0000256" key="3">
    <source>
        <dbReference type="ARBA" id="ARBA00023038"/>
    </source>
</evidence>
<name>A0A1B0GIP8_LUTLO</name>
<dbReference type="PROSITE" id="PS51089">
    <property type="entry name" value="HP"/>
    <property type="match status" value="1"/>
</dbReference>
<dbReference type="EMBL" id="AJWK01015156">
    <property type="status" value="NOT_ANNOTATED_CDS"/>
    <property type="molecule type" value="Genomic_DNA"/>
</dbReference>
<evidence type="ECO:0000313" key="9">
    <source>
        <dbReference type="Proteomes" id="UP000092461"/>
    </source>
</evidence>
<accession>A0A1B0GIP8</accession>
<evidence type="ECO:0000259" key="7">
    <source>
        <dbReference type="PROSITE" id="PS51089"/>
    </source>
</evidence>
<dbReference type="VEuPathDB" id="VectorBase:LLOJ004830"/>
<feature type="compositionally biased region" description="Polar residues" evidence="5">
    <location>
        <begin position="656"/>
        <end position="672"/>
    </location>
</feature>
<feature type="compositionally biased region" description="Polar residues" evidence="5">
    <location>
        <begin position="725"/>
        <end position="735"/>
    </location>
</feature>
<evidence type="ECO:0000256" key="4">
    <source>
        <dbReference type="PROSITE-ProRule" id="PRU00125"/>
    </source>
</evidence>
<dbReference type="GO" id="GO:0046872">
    <property type="term" value="F:metal ion binding"/>
    <property type="evidence" value="ECO:0007669"/>
    <property type="project" value="UniProtKB-KW"/>
</dbReference>
<dbReference type="GO" id="GO:0007010">
    <property type="term" value="P:cytoskeleton organization"/>
    <property type="evidence" value="ECO:0007669"/>
    <property type="project" value="InterPro"/>
</dbReference>
<dbReference type="Gene3D" id="2.10.110.10">
    <property type="entry name" value="Cysteine Rich Protein"/>
    <property type="match status" value="5"/>
</dbReference>
<feature type="domain" description="LIM zinc-binding" evidence="6">
    <location>
        <begin position="181"/>
        <end position="240"/>
    </location>
</feature>
<dbReference type="CDD" id="cd09329">
    <property type="entry name" value="LIM3_abLIM"/>
    <property type="match status" value="1"/>
</dbReference>
<keyword evidence="1 4" id="KW-0479">Metal-binding</keyword>
<dbReference type="PROSITE" id="PS50023">
    <property type="entry name" value="LIM_DOMAIN_2"/>
    <property type="match status" value="4"/>
</dbReference>
<keyword evidence="9" id="KW-1185">Reference proteome</keyword>
<feature type="compositionally biased region" description="Basic and acidic residues" evidence="5">
    <location>
        <begin position="589"/>
        <end position="598"/>
    </location>
</feature>
<dbReference type="EMBL" id="AJWK01015153">
    <property type="status" value="NOT_ANNOTATED_CDS"/>
    <property type="molecule type" value="Genomic_DNA"/>
</dbReference>
<dbReference type="EMBL" id="AJWK01015158">
    <property type="status" value="NOT_ANNOTATED_CDS"/>
    <property type="molecule type" value="Genomic_DNA"/>
</dbReference>
<dbReference type="EMBL" id="AJWK01015152">
    <property type="status" value="NOT_ANNOTATED_CDS"/>
    <property type="molecule type" value="Genomic_DNA"/>
</dbReference>
<dbReference type="CDD" id="cd09327">
    <property type="entry name" value="LIM1_abLIM"/>
    <property type="match status" value="1"/>
</dbReference>
<protein>
    <recommendedName>
        <fullName evidence="10">Actin-binding lim zn-finger protein limatin involved in axon guidance</fullName>
    </recommendedName>
</protein>
<dbReference type="AlphaFoldDB" id="A0A1B0GIP8"/>
<dbReference type="GO" id="GO:0051015">
    <property type="term" value="F:actin filament binding"/>
    <property type="evidence" value="ECO:0007669"/>
    <property type="project" value="TreeGrafter"/>
</dbReference>
<evidence type="ECO:0000256" key="5">
    <source>
        <dbReference type="SAM" id="MobiDB-lite"/>
    </source>
</evidence>
<dbReference type="SMART" id="SM00132">
    <property type="entry name" value="LIM"/>
    <property type="match status" value="5"/>
</dbReference>